<evidence type="ECO:0000313" key="1">
    <source>
        <dbReference type="EMBL" id="NMQ26334.1"/>
    </source>
</evidence>
<comment type="caution">
    <text evidence="1">The sequence shown here is derived from an EMBL/GenBank/DDBJ whole genome shotgun (WGS) entry which is preliminary data.</text>
</comment>
<dbReference type="Proteomes" id="UP000749010">
    <property type="component" value="Unassembled WGS sequence"/>
</dbReference>
<sequence length="128" mass="14033">MSTLLAALGERRDIISNDLETMRDSLGFPIYWDPSTGSYRLGKNPDAGQPTPGGGDLALLYRAIAFEEYLYVTFRTASGAQQRLHALPGKIKKVRGRRQLSLRERSGATCVVDLDSISEVAEAFGVNK</sequence>
<reference evidence="1 2" key="1">
    <citation type="submission" date="2019-03" db="EMBL/GenBank/DDBJ databases">
        <title>Metabolic reconstructions from genomes of highly enriched 'Candidatus Accumulibacter' and 'Candidatus Competibacter' bioreactor populations.</title>
        <authorList>
            <person name="Annavajhala M.K."/>
            <person name="Welles L."/>
            <person name="Abbas B."/>
            <person name="Sorokin D."/>
            <person name="Park H."/>
            <person name="Van Loosdrecht M."/>
            <person name="Chandran K."/>
        </authorList>
    </citation>
    <scope>NUCLEOTIDE SEQUENCE [LARGE SCALE GENOMIC DNA]</scope>
    <source>
        <strain evidence="1 2">SBR_S</strain>
    </source>
</reference>
<name>A0ABX1TT79_9PROT</name>
<dbReference type="RefSeq" id="WP_169064784.1">
    <property type="nucleotide sequence ID" value="NZ_SPMY01000001.1"/>
</dbReference>
<dbReference type="EMBL" id="SPMY01000001">
    <property type="protein sequence ID" value="NMQ26334.1"/>
    <property type="molecule type" value="Genomic_DNA"/>
</dbReference>
<proteinExistence type="predicted"/>
<accession>A0ABX1TT79</accession>
<evidence type="ECO:0000313" key="2">
    <source>
        <dbReference type="Proteomes" id="UP000749010"/>
    </source>
</evidence>
<gene>
    <name evidence="1" type="ORF">E4Q23_00260</name>
</gene>
<organism evidence="1 2">
    <name type="scientific">Candidatus Accumulibacter phosphatis</name>
    <dbReference type="NCBI Taxonomy" id="327160"/>
    <lineage>
        <taxon>Bacteria</taxon>
        <taxon>Pseudomonadati</taxon>
        <taxon>Pseudomonadota</taxon>
        <taxon>Betaproteobacteria</taxon>
        <taxon>Candidatus Accumulibacter</taxon>
    </lineage>
</organism>
<keyword evidence="2" id="KW-1185">Reference proteome</keyword>
<protein>
    <submittedName>
        <fullName evidence="1">Uncharacterized protein</fullName>
    </submittedName>
</protein>